<sequence length="147" mass="16943">MTESIRANEIISSRVFEAPVEIVFQAWTNPEFLARWWGPKGFTNTFHEFDLRPGGNWRFDMHGPNGATYPNQSIFVEILPLKRIVFNHVSPEFLVTATFDDLGSSTRVTYSQLFKKASEFEKIKSICIEGNEQNFDRLAELLYGMTI</sequence>
<evidence type="ECO:0000256" key="1">
    <source>
        <dbReference type="ARBA" id="ARBA00006817"/>
    </source>
</evidence>
<comment type="similarity">
    <text evidence="1">Belongs to the AHA1 family.</text>
</comment>
<keyword evidence="4" id="KW-1185">Reference proteome</keyword>
<organism evidence="3 4">
    <name type="scientific">Neobacillus massiliamazoniensis</name>
    <dbReference type="NCBI Taxonomy" id="1499688"/>
    <lineage>
        <taxon>Bacteria</taxon>
        <taxon>Bacillati</taxon>
        <taxon>Bacillota</taxon>
        <taxon>Bacilli</taxon>
        <taxon>Bacillales</taxon>
        <taxon>Bacillaceae</taxon>
        <taxon>Neobacillus</taxon>
    </lineage>
</organism>
<accession>A0A0U1P3Q1</accession>
<gene>
    <name evidence="3" type="ORF">BN000_04838</name>
</gene>
<dbReference type="AlphaFoldDB" id="A0A0U1P3Q1"/>
<dbReference type="SUPFAM" id="SSF55961">
    <property type="entry name" value="Bet v1-like"/>
    <property type="match status" value="1"/>
</dbReference>
<dbReference type="Gene3D" id="3.30.530.20">
    <property type="match status" value="1"/>
</dbReference>
<protein>
    <submittedName>
        <fullName evidence="3">Activator of Hsp90 ATPase 1 family protein</fullName>
    </submittedName>
</protein>
<feature type="domain" description="Activator of Hsp90 ATPase homologue 1/2-like C-terminal" evidence="2">
    <location>
        <begin position="18"/>
        <end position="142"/>
    </location>
</feature>
<name>A0A0U1P3Q1_9BACI</name>
<evidence type="ECO:0000313" key="4">
    <source>
        <dbReference type="Proteomes" id="UP000199087"/>
    </source>
</evidence>
<dbReference type="CDD" id="cd08894">
    <property type="entry name" value="SRPBCC_CalC_Aha1-like_1"/>
    <property type="match status" value="1"/>
</dbReference>
<dbReference type="STRING" id="1499688.BN000_04838"/>
<dbReference type="InterPro" id="IPR023393">
    <property type="entry name" value="START-like_dom_sf"/>
</dbReference>
<dbReference type="EMBL" id="CVRB01000005">
    <property type="protein sequence ID" value="CRK84788.1"/>
    <property type="molecule type" value="Genomic_DNA"/>
</dbReference>
<dbReference type="RefSeq" id="WP_090639070.1">
    <property type="nucleotide sequence ID" value="NZ_CVRB01000005.1"/>
</dbReference>
<dbReference type="Pfam" id="PF08327">
    <property type="entry name" value="AHSA1"/>
    <property type="match status" value="1"/>
</dbReference>
<evidence type="ECO:0000313" key="3">
    <source>
        <dbReference type="EMBL" id="CRK84788.1"/>
    </source>
</evidence>
<proteinExistence type="inferred from homology"/>
<dbReference type="InterPro" id="IPR013538">
    <property type="entry name" value="ASHA1/2-like_C"/>
</dbReference>
<dbReference type="Proteomes" id="UP000199087">
    <property type="component" value="Unassembled WGS sequence"/>
</dbReference>
<dbReference type="OrthoDB" id="118413at2"/>
<evidence type="ECO:0000259" key="2">
    <source>
        <dbReference type="Pfam" id="PF08327"/>
    </source>
</evidence>
<reference evidence="4" key="1">
    <citation type="submission" date="2015-05" db="EMBL/GenBank/DDBJ databases">
        <authorList>
            <person name="Urmite Genomes"/>
        </authorList>
    </citation>
    <scope>NUCLEOTIDE SEQUENCE [LARGE SCALE GENOMIC DNA]</scope>
    <source>
        <strain evidence="4">LF1</strain>
    </source>
</reference>